<reference evidence="2 3" key="1">
    <citation type="submission" date="2024-02" db="EMBL/GenBank/DDBJ databases">
        <authorList>
            <person name="Chen Y."/>
            <person name="Shah S."/>
            <person name="Dougan E. K."/>
            <person name="Thang M."/>
            <person name="Chan C."/>
        </authorList>
    </citation>
    <scope>NUCLEOTIDE SEQUENCE [LARGE SCALE GENOMIC DNA]</scope>
</reference>
<dbReference type="Proteomes" id="UP001642484">
    <property type="component" value="Unassembled WGS sequence"/>
</dbReference>
<sequence length="195" mass="22087">MSSVGQISEDRAAAGLYGSLASRILTFKVMAQDLQRKEDLSKTDLAILAHRKELAKAQVMVHTWLQQNGFDDLNRSKGFLIITYPLHEAVKQENAYIVCKLLMFGANPNARNTWNRMADEYVGPTSHPAIRSAFSRSREHKSLISEASSSLERFPPPRGFEQFFADLEQSDPLVVSSSEQRWLRVCGPRACRRQF</sequence>
<dbReference type="InterPro" id="IPR002110">
    <property type="entry name" value="Ankyrin_rpt"/>
</dbReference>
<evidence type="ECO:0000256" key="1">
    <source>
        <dbReference type="PROSITE-ProRule" id="PRU00023"/>
    </source>
</evidence>
<feature type="repeat" description="ANK" evidence="1">
    <location>
        <begin position="85"/>
        <end position="113"/>
    </location>
</feature>
<dbReference type="SUPFAM" id="SSF48403">
    <property type="entry name" value="Ankyrin repeat"/>
    <property type="match status" value="1"/>
</dbReference>
<keyword evidence="3" id="KW-1185">Reference proteome</keyword>
<comment type="caution">
    <text evidence="2">The sequence shown here is derived from an EMBL/GenBank/DDBJ whole genome shotgun (WGS) entry which is preliminary data.</text>
</comment>
<dbReference type="PROSITE" id="PS50088">
    <property type="entry name" value="ANK_REPEAT"/>
    <property type="match status" value="1"/>
</dbReference>
<evidence type="ECO:0000313" key="3">
    <source>
        <dbReference type="Proteomes" id="UP001642484"/>
    </source>
</evidence>
<organism evidence="2 3">
    <name type="scientific">Durusdinium trenchii</name>
    <dbReference type="NCBI Taxonomy" id="1381693"/>
    <lineage>
        <taxon>Eukaryota</taxon>
        <taxon>Sar</taxon>
        <taxon>Alveolata</taxon>
        <taxon>Dinophyceae</taxon>
        <taxon>Suessiales</taxon>
        <taxon>Symbiodiniaceae</taxon>
        <taxon>Durusdinium</taxon>
    </lineage>
</organism>
<evidence type="ECO:0000313" key="2">
    <source>
        <dbReference type="EMBL" id="CAK9070526.1"/>
    </source>
</evidence>
<accession>A0ABP0P3B8</accession>
<dbReference type="Pfam" id="PF00023">
    <property type="entry name" value="Ank"/>
    <property type="match status" value="1"/>
</dbReference>
<name>A0ABP0P3B8_9DINO</name>
<dbReference type="InterPro" id="IPR036770">
    <property type="entry name" value="Ankyrin_rpt-contain_sf"/>
</dbReference>
<proteinExistence type="predicted"/>
<keyword evidence="1" id="KW-0040">ANK repeat</keyword>
<gene>
    <name evidence="2" type="ORF">CCMP2556_LOCUS34691</name>
</gene>
<protein>
    <submittedName>
        <fullName evidence="2">Uncharacterized protein</fullName>
    </submittedName>
</protein>
<dbReference type="EMBL" id="CAXAMN010022518">
    <property type="protein sequence ID" value="CAK9070526.1"/>
    <property type="molecule type" value="Genomic_DNA"/>
</dbReference>